<dbReference type="GO" id="GO:0008289">
    <property type="term" value="F:lipid binding"/>
    <property type="evidence" value="ECO:0007669"/>
    <property type="project" value="InterPro"/>
</dbReference>
<reference evidence="8" key="2">
    <citation type="submission" date="2019-06" db="EMBL/GenBank/DDBJ databases">
        <title>Genomics analysis of Aphanomyces spp. identifies a new class of oomycete effector associated with host adaptation.</title>
        <authorList>
            <person name="Gaulin E."/>
        </authorList>
    </citation>
    <scope>NUCLEOTIDE SEQUENCE</scope>
    <source>
        <strain evidence="8">CBS 578.67</strain>
    </source>
</reference>
<dbReference type="Gene3D" id="3.30.40.10">
    <property type="entry name" value="Zinc/RING finger domain, C3HC4 (zinc finger)"/>
    <property type="match status" value="1"/>
</dbReference>
<evidence type="ECO:0000256" key="3">
    <source>
        <dbReference type="ARBA" id="ARBA00022833"/>
    </source>
</evidence>
<dbReference type="Pfam" id="PF01852">
    <property type="entry name" value="START"/>
    <property type="match status" value="1"/>
</dbReference>
<feature type="region of interest" description="Disordered" evidence="5">
    <location>
        <begin position="331"/>
        <end position="391"/>
    </location>
</feature>
<accession>A0A485LCU4</accession>
<keyword evidence="2 4" id="KW-0863">Zinc-finger</keyword>
<feature type="domain" description="START" evidence="7">
    <location>
        <begin position="146"/>
        <end position="236"/>
    </location>
</feature>
<dbReference type="PANTHER" id="PTHR13510">
    <property type="entry name" value="FYVE-FINGER-CONTAINING RAB5 EFFECTOR PROTEIN RABENOSYN-5-RELATED"/>
    <property type="match status" value="1"/>
</dbReference>
<evidence type="ECO:0000256" key="5">
    <source>
        <dbReference type="SAM" id="MobiDB-lite"/>
    </source>
</evidence>
<evidence type="ECO:0000259" key="6">
    <source>
        <dbReference type="PROSITE" id="PS50178"/>
    </source>
</evidence>
<organism evidence="9 10">
    <name type="scientific">Aphanomyces stellatus</name>
    <dbReference type="NCBI Taxonomy" id="120398"/>
    <lineage>
        <taxon>Eukaryota</taxon>
        <taxon>Sar</taxon>
        <taxon>Stramenopiles</taxon>
        <taxon>Oomycota</taxon>
        <taxon>Saprolegniomycetes</taxon>
        <taxon>Saprolegniales</taxon>
        <taxon>Verrucalvaceae</taxon>
        <taxon>Aphanomyces</taxon>
    </lineage>
</organism>
<dbReference type="GO" id="GO:0008270">
    <property type="term" value="F:zinc ion binding"/>
    <property type="evidence" value="ECO:0007669"/>
    <property type="project" value="UniProtKB-KW"/>
</dbReference>
<keyword evidence="1" id="KW-0479">Metal-binding</keyword>
<gene>
    <name evidence="9" type="primary">Aste57867_18759</name>
    <name evidence="8" type="ORF">As57867_018695</name>
    <name evidence="9" type="ORF">ASTE57867_18759</name>
</gene>
<dbReference type="InterPro" id="IPR013083">
    <property type="entry name" value="Znf_RING/FYVE/PHD"/>
</dbReference>
<sequence length="426" mass="47450">MLGTKWTFPLPANFFQCPPLTGDETKRYITAGETVSLREVRNSQLDGGPIQWTQHSNDKGIEIFSGVDPKAPAGVLTWCGVTEMPGTIDEVAAVFKSESTDAYRAYCRVFAKDAMDAINLYAVASATQSQPHRSINIKWLVQQSPIPAVVKHRDWCFLESCHEFEMDGVRGWVQAYKSLSLPCCPDLQATFGVVRAMHHLSGFVFTEARPGHIRVVSTWQLNVKGSVPKWIINRGIKIRCLALRDLDTRLRETRLRQIMPSLLPTHQLVPPGERSRCFLCHKRFGVFGTKFNCRSCGEVLCRKCSQRWKQADVELCLCVACSIVTVKMPTSSTSSRSRSTSGGGADETNQAVDNQPATILPILEDDSDDGNDDDQDASMAATAGDTEGLELLPDGWELQYTQGKRDHEIQYTPGRRGPRTWSRHDG</sequence>
<feature type="region of interest" description="Disordered" evidence="5">
    <location>
        <begin position="403"/>
        <end position="426"/>
    </location>
</feature>
<reference evidence="9 10" key="1">
    <citation type="submission" date="2019-03" db="EMBL/GenBank/DDBJ databases">
        <authorList>
            <person name="Gaulin E."/>
            <person name="Dumas B."/>
        </authorList>
    </citation>
    <scope>NUCLEOTIDE SEQUENCE [LARGE SCALE GENOMIC DNA]</scope>
    <source>
        <strain evidence="9">CBS 568.67</strain>
    </source>
</reference>
<name>A0A485LCU4_9STRA</name>
<evidence type="ECO:0000256" key="1">
    <source>
        <dbReference type="ARBA" id="ARBA00022723"/>
    </source>
</evidence>
<feature type="domain" description="FYVE-type" evidence="6">
    <location>
        <begin position="271"/>
        <end position="321"/>
    </location>
</feature>
<proteinExistence type="predicted"/>
<evidence type="ECO:0000313" key="10">
    <source>
        <dbReference type="Proteomes" id="UP000332933"/>
    </source>
</evidence>
<dbReference type="InterPro" id="IPR052727">
    <property type="entry name" value="Rab4/Rab5_effector"/>
</dbReference>
<evidence type="ECO:0000256" key="2">
    <source>
        <dbReference type="ARBA" id="ARBA00022771"/>
    </source>
</evidence>
<dbReference type="Proteomes" id="UP000332933">
    <property type="component" value="Unassembled WGS sequence"/>
</dbReference>
<dbReference type="EMBL" id="VJMH01006410">
    <property type="protein sequence ID" value="KAF0689801.1"/>
    <property type="molecule type" value="Genomic_DNA"/>
</dbReference>
<dbReference type="Gene3D" id="3.30.530.20">
    <property type="match status" value="1"/>
</dbReference>
<evidence type="ECO:0000313" key="8">
    <source>
        <dbReference type="EMBL" id="KAF0689801.1"/>
    </source>
</evidence>
<dbReference type="InterPro" id="IPR011011">
    <property type="entry name" value="Znf_FYVE_PHD"/>
</dbReference>
<keyword evidence="10" id="KW-1185">Reference proteome</keyword>
<dbReference type="SUPFAM" id="SSF55961">
    <property type="entry name" value="Bet v1-like"/>
    <property type="match status" value="1"/>
</dbReference>
<evidence type="ECO:0000259" key="7">
    <source>
        <dbReference type="PROSITE" id="PS50848"/>
    </source>
</evidence>
<dbReference type="PANTHER" id="PTHR13510:SF44">
    <property type="entry name" value="RABENOSYN-5"/>
    <property type="match status" value="1"/>
</dbReference>
<dbReference type="InterPro" id="IPR017455">
    <property type="entry name" value="Znf_FYVE-rel"/>
</dbReference>
<dbReference type="PROSITE" id="PS50848">
    <property type="entry name" value="START"/>
    <property type="match status" value="1"/>
</dbReference>
<dbReference type="PROSITE" id="PS50178">
    <property type="entry name" value="ZF_FYVE"/>
    <property type="match status" value="1"/>
</dbReference>
<feature type="compositionally biased region" description="Polar residues" evidence="5">
    <location>
        <begin position="347"/>
        <end position="357"/>
    </location>
</feature>
<dbReference type="InterPro" id="IPR023393">
    <property type="entry name" value="START-like_dom_sf"/>
</dbReference>
<dbReference type="SUPFAM" id="SSF57903">
    <property type="entry name" value="FYVE/PHD zinc finger"/>
    <property type="match status" value="1"/>
</dbReference>
<feature type="compositionally biased region" description="Acidic residues" evidence="5">
    <location>
        <begin position="363"/>
        <end position="376"/>
    </location>
</feature>
<evidence type="ECO:0000256" key="4">
    <source>
        <dbReference type="PROSITE-ProRule" id="PRU00091"/>
    </source>
</evidence>
<dbReference type="OrthoDB" id="79243at2759"/>
<feature type="compositionally biased region" description="Low complexity" evidence="5">
    <location>
        <begin position="331"/>
        <end position="340"/>
    </location>
</feature>
<protein>
    <submittedName>
        <fullName evidence="9">Aste57867_18759 protein</fullName>
    </submittedName>
</protein>
<dbReference type="AlphaFoldDB" id="A0A485LCU4"/>
<keyword evidence="3" id="KW-0862">Zinc</keyword>
<dbReference type="EMBL" id="CAADRA010006431">
    <property type="protein sequence ID" value="VFT95493.1"/>
    <property type="molecule type" value="Genomic_DNA"/>
</dbReference>
<evidence type="ECO:0000313" key="9">
    <source>
        <dbReference type="EMBL" id="VFT95493.1"/>
    </source>
</evidence>
<dbReference type="InterPro" id="IPR002913">
    <property type="entry name" value="START_lipid-bd_dom"/>
</dbReference>